<name>A0A150NAR2_GEOSE</name>
<organism evidence="1 2">
    <name type="scientific">Geobacillus stearothermophilus</name>
    <name type="common">Bacillus stearothermophilus</name>
    <dbReference type="NCBI Taxonomy" id="1422"/>
    <lineage>
        <taxon>Bacteria</taxon>
        <taxon>Bacillati</taxon>
        <taxon>Bacillota</taxon>
        <taxon>Bacilli</taxon>
        <taxon>Bacillales</taxon>
        <taxon>Anoxybacillaceae</taxon>
        <taxon>Geobacillus</taxon>
    </lineage>
</organism>
<evidence type="ECO:0000313" key="2">
    <source>
        <dbReference type="Proteomes" id="UP000075517"/>
    </source>
</evidence>
<dbReference type="AlphaFoldDB" id="A0A150NAR2"/>
<gene>
    <name evidence="1" type="ORF">B4114_2670</name>
</gene>
<reference evidence="1 2" key="1">
    <citation type="submission" date="2016-01" db="EMBL/GenBank/DDBJ databases">
        <title>Draft Genome Sequences of Seven Thermophilic Sporeformers Isolated from Foods.</title>
        <authorList>
            <person name="Berendsen E.M."/>
            <person name="Wells-Bennik M.H."/>
            <person name="Krawcyk A.O."/>
            <person name="De Jong A."/>
            <person name="Holsappel S."/>
            <person name="Eijlander R.T."/>
            <person name="Kuipers O.P."/>
        </authorList>
    </citation>
    <scope>NUCLEOTIDE SEQUENCE [LARGE SCALE GENOMIC DNA]</scope>
    <source>
        <strain evidence="1 2">B4114</strain>
    </source>
</reference>
<comment type="caution">
    <text evidence="1">The sequence shown here is derived from an EMBL/GenBank/DDBJ whole genome shotgun (WGS) entry which is preliminary data.</text>
</comment>
<dbReference type="EMBL" id="LQYY01000085">
    <property type="protein sequence ID" value="KYD33807.1"/>
    <property type="molecule type" value="Genomic_DNA"/>
</dbReference>
<proteinExistence type="predicted"/>
<dbReference type="Proteomes" id="UP000075517">
    <property type="component" value="Unassembled WGS sequence"/>
</dbReference>
<sequence length="46" mass="5035">MRKAVTCSLSTLFAANGSVLLSRGVRLTNGYIRSLAQKGVQYIYLN</sequence>
<dbReference type="PATRIC" id="fig|1422.17.peg.291"/>
<protein>
    <submittedName>
        <fullName evidence="1">Uncharacterized protein</fullName>
    </submittedName>
</protein>
<accession>A0A150NAR2</accession>
<evidence type="ECO:0000313" key="1">
    <source>
        <dbReference type="EMBL" id="KYD33807.1"/>
    </source>
</evidence>